<feature type="non-terminal residue" evidence="2">
    <location>
        <position position="1"/>
    </location>
</feature>
<proteinExistence type="predicted"/>
<dbReference type="AlphaFoldDB" id="C5KP70"/>
<dbReference type="GeneID" id="9043201"/>
<organism evidence="3">
    <name type="scientific">Perkinsus marinus (strain ATCC 50983 / TXsc)</name>
    <dbReference type="NCBI Taxonomy" id="423536"/>
    <lineage>
        <taxon>Eukaryota</taxon>
        <taxon>Sar</taxon>
        <taxon>Alveolata</taxon>
        <taxon>Perkinsozoa</taxon>
        <taxon>Perkinsea</taxon>
        <taxon>Perkinsida</taxon>
        <taxon>Perkinsidae</taxon>
        <taxon>Perkinsus</taxon>
    </lineage>
</organism>
<dbReference type="RefSeq" id="XP_002781928.1">
    <property type="nucleotide sequence ID" value="XM_002781882.1"/>
</dbReference>
<keyword evidence="3" id="KW-1185">Reference proteome</keyword>
<name>C5KP70_PERM5</name>
<evidence type="ECO:0000313" key="3">
    <source>
        <dbReference type="Proteomes" id="UP000007800"/>
    </source>
</evidence>
<dbReference type="InParanoid" id="C5KP70"/>
<gene>
    <name evidence="2" type="ORF">Pmar_PMAR024436</name>
</gene>
<evidence type="ECO:0000256" key="1">
    <source>
        <dbReference type="SAM" id="MobiDB-lite"/>
    </source>
</evidence>
<evidence type="ECO:0000313" key="2">
    <source>
        <dbReference type="EMBL" id="EER13723.1"/>
    </source>
</evidence>
<dbReference type="OMA" id="MKAYNNT"/>
<accession>C5KP70</accession>
<sequence length="176" mass="20220">IPNDMFNTDPDSVEWKRLAAKVAQLAEKEIQTSTKHKLYPGCIVRIRAVTRFDKVISNSNDTPFSERRWRVVGFPTGRGLITHADDYGYFRKVKLVSDGEIKVLHASRLCICTSAETDVADLRRAMRRIGRQNPLRDHGLSRRRVRERRTDRNRSKFLSTARGVEPAKVTAEWVQG</sequence>
<reference evidence="2 3" key="1">
    <citation type="submission" date="2008-07" db="EMBL/GenBank/DDBJ databases">
        <authorList>
            <person name="El-Sayed N."/>
            <person name="Caler E."/>
            <person name="Inman J."/>
            <person name="Amedeo P."/>
            <person name="Hass B."/>
            <person name="Wortman J."/>
        </authorList>
    </citation>
    <scope>NUCLEOTIDE SEQUENCE [LARGE SCALE GENOMIC DNA]</scope>
    <source>
        <strain evidence="3">ATCC 50983 / TXsc</strain>
    </source>
</reference>
<dbReference type="Proteomes" id="UP000007800">
    <property type="component" value="Unassembled WGS sequence"/>
</dbReference>
<protein>
    <submittedName>
        <fullName evidence="2">Uncharacterized protein</fullName>
    </submittedName>
</protein>
<dbReference type="EMBL" id="GG674931">
    <property type="protein sequence ID" value="EER13723.1"/>
    <property type="molecule type" value="Genomic_DNA"/>
</dbReference>
<feature type="region of interest" description="Disordered" evidence="1">
    <location>
        <begin position="133"/>
        <end position="154"/>
    </location>
</feature>